<dbReference type="EnsemblProtists" id="EOD08772">
    <property type="protein sequence ID" value="EOD08772"/>
    <property type="gene ID" value="EMIHUDRAFT_438210"/>
</dbReference>
<proteinExistence type="inferred from homology"/>
<dbReference type="Gene3D" id="3.30.70.420">
    <property type="entry name" value="Hydroxymethylglutaryl-CoA reductase, class I/II, NAD/NADP-binding domain"/>
    <property type="match status" value="1"/>
</dbReference>
<name>A0A0D3IBY7_EMIH1</name>
<dbReference type="InterPro" id="IPR023074">
    <property type="entry name" value="HMG_CoA_Rdtase_cat_sf"/>
</dbReference>
<dbReference type="GO" id="GO:0015936">
    <property type="term" value="P:coenzyme A metabolic process"/>
    <property type="evidence" value="ECO:0007669"/>
    <property type="project" value="InterPro"/>
</dbReference>
<dbReference type="InterPro" id="IPR023282">
    <property type="entry name" value="HMG_CoA_Rdtase_N"/>
</dbReference>
<sequence length="433" mass="44113">MVAHTDTAVAHTDTAVGNGVDAVVEKVCSDELPVHSLERELGDCARAVLVRREWLKRQPGVASAEAVGRVPHEGFDYDAVHGACAEMVFGYIPLPVGVAGPLLLNGKTYQVPLATVEGALIASTRRGCKAITAAGGASAAVLSQGMTRAPVIRFPSAIRAAAFAAWMHDPANLAVAQEQFATTTRFGRLTSCRVTVAGRYAYARFVCATGDAMGMNMVSKGVSAVLDFLSAGSFGDLELLGLSGNVCCDKKAAAVNWISGRGCSVVAEATIPGHVVESVLKTTVAAACELNVAKNLIGSAMAGALGGFNAHASNIVTALYLACGQDAAQNVESSQCITLLEPANGGADLHVSVTMPSIEVGTVGGGTILAPQRACLEMLGVAGAGQEAGSHARELATVVAGAVLAGELSLLAALSAGHLMRAHLAHNRKPAAP</sequence>
<dbReference type="EC" id="1.1.1.34" evidence="6"/>
<reference evidence="7" key="2">
    <citation type="submission" date="2024-10" db="UniProtKB">
        <authorList>
            <consortium name="EnsemblProtists"/>
        </authorList>
    </citation>
    <scope>IDENTIFICATION</scope>
</reference>
<evidence type="ECO:0000256" key="1">
    <source>
        <dbReference type="ARBA" id="ARBA00004370"/>
    </source>
</evidence>
<dbReference type="FunFam" id="3.30.70.420:FF:000001">
    <property type="entry name" value="3-hydroxy-3-methylglutaryl coenzyme A reductase"/>
    <property type="match status" value="1"/>
</dbReference>
<dbReference type="PROSITE" id="PS00318">
    <property type="entry name" value="HMG_COA_REDUCTASE_2"/>
    <property type="match status" value="1"/>
</dbReference>
<dbReference type="Proteomes" id="UP000013827">
    <property type="component" value="Unassembled WGS sequence"/>
</dbReference>
<dbReference type="AlphaFoldDB" id="A0A0D3IBY7"/>
<evidence type="ECO:0000256" key="4">
    <source>
        <dbReference type="ARBA" id="ARBA00023002"/>
    </source>
</evidence>
<dbReference type="PANTHER" id="PTHR10572">
    <property type="entry name" value="3-HYDROXY-3-METHYLGLUTARYL-COENZYME A REDUCTASE"/>
    <property type="match status" value="1"/>
</dbReference>
<dbReference type="STRING" id="2903.R1BHD7"/>
<keyword evidence="5" id="KW-0472">Membrane</keyword>
<dbReference type="Pfam" id="PF00368">
    <property type="entry name" value="HMG-CoA_red"/>
    <property type="match status" value="1"/>
</dbReference>
<dbReference type="GO" id="GO:0004420">
    <property type="term" value="F:hydroxymethylglutaryl-CoA reductase (NADPH) activity"/>
    <property type="evidence" value="ECO:0007669"/>
    <property type="project" value="UniProtKB-EC"/>
</dbReference>
<dbReference type="RefSeq" id="XP_005761201.1">
    <property type="nucleotide sequence ID" value="XM_005761144.1"/>
</dbReference>
<dbReference type="CDD" id="cd00643">
    <property type="entry name" value="HMG-CoA_reductase_classI"/>
    <property type="match status" value="1"/>
</dbReference>
<dbReference type="PANTHER" id="PTHR10572:SF24">
    <property type="entry name" value="3-HYDROXY-3-METHYLGLUTARYL-COENZYME A REDUCTASE"/>
    <property type="match status" value="1"/>
</dbReference>
<dbReference type="InterPro" id="IPR009029">
    <property type="entry name" value="HMG_CoA_Rdtase_sub-bd_dom_sf"/>
</dbReference>
<evidence type="ECO:0000313" key="8">
    <source>
        <dbReference type="Proteomes" id="UP000013827"/>
    </source>
</evidence>
<dbReference type="KEGG" id="ehx:EMIHUDRAFT_438210"/>
<dbReference type="GO" id="GO:0016126">
    <property type="term" value="P:sterol biosynthetic process"/>
    <property type="evidence" value="ECO:0007669"/>
    <property type="project" value="TreeGrafter"/>
</dbReference>
<keyword evidence="3 6" id="KW-0521">NADP</keyword>
<dbReference type="GeneID" id="17254987"/>
<dbReference type="PRINTS" id="PR00071">
    <property type="entry name" value="HMGCOARDTASE"/>
</dbReference>
<dbReference type="Gene3D" id="3.90.770.10">
    <property type="entry name" value="3-hydroxy-3-methylglutaryl-coenzyme A Reductase, Chain A, domain 2"/>
    <property type="match status" value="1"/>
</dbReference>
<dbReference type="UniPathway" id="UPA00058">
    <property type="reaction ID" value="UER00103"/>
</dbReference>
<comment type="pathway">
    <text evidence="6">Metabolic intermediate biosynthesis; (R)-mevalonate biosynthesis; (R)-mevalonate from acetyl-CoA: step 3/3.</text>
</comment>
<dbReference type="SUPFAM" id="SSF56542">
    <property type="entry name" value="Substrate-binding domain of HMG-CoA reductase"/>
    <property type="match status" value="1"/>
</dbReference>
<reference evidence="8" key="1">
    <citation type="journal article" date="2013" name="Nature">
        <title>Pan genome of the phytoplankton Emiliania underpins its global distribution.</title>
        <authorList>
            <person name="Read B.A."/>
            <person name="Kegel J."/>
            <person name="Klute M.J."/>
            <person name="Kuo A."/>
            <person name="Lefebvre S.C."/>
            <person name="Maumus F."/>
            <person name="Mayer C."/>
            <person name="Miller J."/>
            <person name="Monier A."/>
            <person name="Salamov A."/>
            <person name="Young J."/>
            <person name="Aguilar M."/>
            <person name="Claverie J.M."/>
            <person name="Frickenhaus S."/>
            <person name="Gonzalez K."/>
            <person name="Herman E.K."/>
            <person name="Lin Y.C."/>
            <person name="Napier J."/>
            <person name="Ogata H."/>
            <person name="Sarno A.F."/>
            <person name="Shmutz J."/>
            <person name="Schroeder D."/>
            <person name="de Vargas C."/>
            <person name="Verret F."/>
            <person name="von Dassow P."/>
            <person name="Valentin K."/>
            <person name="Van de Peer Y."/>
            <person name="Wheeler G."/>
            <person name="Dacks J.B."/>
            <person name="Delwiche C.F."/>
            <person name="Dyhrman S.T."/>
            <person name="Glockner G."/>
            <person name="John U."/>
            <person name="Richards T."/>
            <person name="Worden A.Z."/>
            <person name="Zhang X."/>
            <person name="Grigoriev I.V."/>
            <person name="Allen A.E."/>
            <person name="Bidle K."/>
            <person name="Borodovsky M."/>
            <person name="Bowler C."/>
            <person name="Brownlee C."/>
            <person name="Cock J.M."/>
            <person name="Elias M."/>
            <person name="Gladyshev V.N."/>
            <person name="Groth M."/>
            <person name="Guda C."/>
            <person name="Hadaegh A."/>
            <person name="Iglesias-Rodriguez M.D."/>
            <person name="Jenkins J."/>
            <person name="Jones B.M."/>
            <person name="Lawson T."/>
            <person name="Leese F."/>
            <person name="Lindquist E."/>
            <person name="Lobanov A."/>
            <person name="Lomsadze A."/>
            <person name="Malik S.B."/>
            <person name="Marsh M.E."/>
            <person name="Mackinder L."/>
            <person name="Mock T."/>
            <person name="Mueller-Roeber B."/>
            <person name="Pagarete A."/>
            <person name="Parker M."/>
            <person name="Probert I."/>
            <person name="Quesneville H."/>
            <person name="Raines C."/>
            <person name="Rensing S.A."/>
            <person name="Riano-Pachon D.M."/>
            <person name="Richier S."/>
            <person name="Rokitta S."/>
            <person name="Shiraiwa Y."/>
            <person name="Soanes D.M."/>
            <person name="van der Giezen M."/>
            <person name="Wahlund T.M."/>
            <person name="Williams B."/>
            <person name="Wilson W."/>
            <person name="Wolfe G."/>
            <person name="Wurch L.L."/>
        </authorList>
    </citation>
    <scope>NUCLEOTIDE SEQUENCE</scope>
</reference>
<dbReference type="Gene3D" id="1.10.3270.10">
    <property type="entry name" value="HMGR, N-terminal domain"/>
    <property type="match status" value="1"/>
</dbReference>
<dbReference type="GO" id="GO:0005789">
    <property type="term" value="C:endoplasmic reticulum membrane"/>
    <property type="evidence" value="ECO:0007669"/>
    <property type="project" value="UniProtKB-SubCell"/>
</dbReference>
<dbReference type="PROSITE" id="PS00066">
    <property type="entry name" value="HMG_COA_REDUCTASE_1"/>
    <property type="match status" value="1"/>
</dbReference>
<comment type="catalytic activity">
    <reaction evidence="6">
        <text>(R)-mevalonate + 2 NADP(+) + CoA = (3S)-3-hydroxy-3-methylglutaryl-CoA + 2 NADPH + 2 H(+)</text>
        <dbReference type="Rhea" id="RHEA:15989"/>
        <dbReference type="ChEBI" id="CHEBI:15378"/>
        <dbReference type="ChEBI" id="CHEBI:36464"/>
        <dbReference type="ChEBI" id="CHEBI:43074"/>
        <dbReference type="ChEBI" id="CHEBI:57287"/>
        <dbReference type="ChEBI" id="CHEBI:57783"/>
        <dbReference type="ChEBI" id="CHEBI:58349"/>
        <dbReference type="EC" id="1.1.1.34"/>
    </reaction>
</comment>
<dbReference type="InterPro" id="IPR009023">
    <property type="entry name" value="HMG_CoA_Rdtase_NAD(P)-bd_sf"/>
</dbReference>
<keyword evidence="8" id="KW-1185">Reference proteome</keyword>
<keyword evidence="6" id="KW-0256">Endoplasmic reticulum</keyword>
<dbReference type="InterPro" id="IPR004554">
    <property type="entry name" value="HMG_CoA_Rdtase_eu_arc"/>
</dbReference>
<dbReference type="PROSITE" id="PS01192">
    <property type="entry name" value="HMG_COA_REDUCTASE_3"/>
    <property type="match status" value="1"/>
</dbReference>
<dbReference type="InterPro" id="IPR023076">
    <property type="entry name" value="HMG_CoA_Rdtase_CS"/>
</dbReference>
<dbReference type="NCBIfam" id="TIGR00533">
    <property type="entry name" value="HMG_CoA_R_NADP"/>
    <property type="match status" value="1"/>
</dbReference>
<accession>A0A0D3IBY7</accession>
<dbReference type="InterPro" id="IPR002202">
    <property type="entry name" value="HMG_CoA_Rdtase"/>
</dbReference>
<evidence type="ECO:0000256" key="5">
    <source>
        <dbReference type="ARBA" id="ARBA00023136"/>
    </source>
</evidence>
<evidence type="ECO:0000256" key="2">
    <source>
        <dbReference type="ARBA" id="ARBA00007661"/>
    </source>
</evidence>
<organism evidence="7 8">
    <name type="scientific">Emiliania huxleyi (strain CCMP1516)</name>
    <dbReference type="NCBI Taxonomy" id="280463"/>
    <lineage>
        <taxon>Eukaryota</taxon>
        <taxon>Haptista</taxon>
        <taxon>Haptophyta</taxon>
        <taxon>Prymnesiophyceae</taxon>
        <taxon>Isochrysidales</taxon>
        <taxon>Noelaerhabdaceae</taxon>
        <taxon>Emiliania</taxon>
    </lineage>
</organism>
<protein>
    <recommendedName>
        <fullName evidence="6">3-hydroxy-3-methylglutaryl coenzyme A reductase</fullName>
        <shortName evidence="6">HMG-CoA reductase</shortName>
        <ecNumber evidence="6">1.1.1.34</ecNumber>
    </recommendedName>
</protein>
<dbReference type="FunFam" id="3.90.770.10:FF:000001">
    <property type="entry name" value="3-hydroxy-3-methylglutaryl coenzyme A reductase"/>
    <property type="match status" value="1"/>
</dbReference>
<comment type="similarity">
    <text evidence="2 6">Belongs to the HMG-CoA reductase family.</text>
</comment>
<dbReference type="GO" id="GO:0008299">
    <property type="term" value="P:isoprenoid biosynthetic process"/>
    <property type="evidence" value="ECO:0007669"/>
    <property type="project" value="InterPro"/>
</dbReference>
<evidence type="ECO:0000256" key="3">
    <source>
        <dbReference type="ARBA" id="ARBA00022857"/>
    </source>
</evidence>
<dbReference type="eggNOG" id="KOG2480">
    <property type="taxonomic scope" value="Eukaryota"/>
</dbReference>
<dbReference type="SUPFAM" id="SSF55035">
    <property type="entry name" value="NAD-binding domain of HMG-CoA reductase"/>
    <property type="match status" value="1"/>
</dbReference>
<dbReference type="PROSITE" id="PS50065">
    <property type="entry name" value="HMG_COA_REDUCTASE_4"/>
    <property type="match status" value="1"/>
</dbReference>
<evidence type="ECO:0000313" key="7">
    <source>
        <dbReference type="EnsemblProtists" id="EOD08772"/>
    </source>
</evidence>
<dbReference type="PaxDb" id="2903-EOD08772"/>
<dbReference type="GO" id="GO:0005778">
    <property type="term" value="C:peroxisomal membrane"/>
    <property type="evidence" value="ECO:0007669"/>
    <property type="project" value="TreeGrafter"/>
</dbReference>
<comment type="subcellular location">
    <subcellularLocation>
        <location evidence="6">Endoplasmic reticulum membrane</location>
        <topology evidence="6">Multi-pass membrane protein</topology>
    </subcellularLocation>
    <subcellularLocation>
        <location evidence="1">Membrane</location>
    </subcellularLocation>
</comment>
<dbReference type="HOGENOM" id="CLU_001734_2_0_1"/>
<dbReference type="OMA" id="VGRNIEN"/>
<evidence type="ECO:0000256" key="6">
    <source>
        <dbReference type="RuleBase" id="RU361219"/>
    </source>
</evidence>
<keyword evidence="4 6" id="KW-0560">Oxidoreductase</keyword>